<dbReference type="Proteomes" id="UP000187059">
    <property type="component" value="Chromosome"/>
</dbReference>
<dbReference type="STRING" id="1250539.Ga0080574_TMP3792"/>
<gene>
    <name evidence="3" type="ORF">Ga0080574_TMP3792</name>
</gene>
<dbReference type="KEGG" id="paby:Ga0080574_TMP3792"/>
<accession>A0A1P8UXP3</accession>
<protein>
    <submittedName>
        <fullName evidence="3">Phage putative head morphogenesis protein, SPP1 gp7 family</fullName>
    </submittedName>
</protein>
<dbReference type="AlphaFoldDB" id="A0A1P8UXP3"/>
<keyword evidence="4" id="KW-1185">Reference proteome</keyword>
<dbReference type="Pfam" id="PF04233">
    <property type="entry name" value="Phage_Mu_F"/>
    <property type="match status" value="1"/>
</dbReference>
<evidence type="ECO:0000256" key="1">
    <source>
        <dbReference type="SAM" id="MobiDB-lite"/>
    </source>
</evidence>
<feature type="domain" description="Phage head morphogenesis" evidence="2">
    <location>
        <begin position="56"/>
        <end position="185"/>
    </location>
</feature>
<reference evidence="3 4" key="1">
    <citation type="submission" date="2016-04" db="EMBL/GenBank/DDBJ databases">
        <title>Deep-sea bacteria in the southern Pacific.</title>
        <authorList>
            <person name="Tang K."/>
        </authorList>
    </citation>
    <scope>NUCLEOTIDE SEQUENCE [LARGE SCALE GENOMIC DNA]</scope>
    <source>
        <strain evidence="3 4">JLT2014</strain>
    </source>
</reference>
<evidence type="ECO:0000313" key="4">
    <source>
        <dbReference type="Proteomes" id="UP000187059"/>
    </source>
</evidence>
<dbReference type="OrthoDB" id="9813502at2"/>
<proteinExistence type="predicted"/>
<evidence type="ECO:0000313" key="3">
    <source>
        <dbReference type="EMBL" id="APZ54126.1"/>
    </source>
</evidence>
<dbReference type="RefSeq" id="WP_076703347.1">
    <property type="nucleotide sequence ID" value="NZ_CP015093.1"/>
</dbReference>
<dbReference type="InterPro" id="IPR006528">
    <property type="entry name" value="Phage_head_morphogenesis_dom"/>
</dbReference>
<sequence length="437" mass="50026">MIELEPLPHAEAIAYFRSKGFAPQLQRFHHLDHFREDHARQFVVAKAMRDDIAKLFRDELLSSLEQGRTLAQFQAALEPVLRREGWWGRSQMTDPLTGETQEVQLGSMRRLRTIYDTNMRTAHAAGHWARIQRTKTAFPYLQYIQIERPSKRHDHERFHDKIWRVDDPIWLRIYPPNGFFCGCHVVQRTEGWMRRNNRTVSDPIDLDEQPWTNKRTGEVTPVPKGVHPGFDTNPGATWLDIEARTDEVMPDLTPERRAYERGLLQGVRLRQTAIGRETLVVSDTAHELHVMGDAAPEHPDRVSVDDVFAGTAGFEPGQVDLLHSHLTDSPLSYDDLLTLANPQIRSVTAISPGGGIWRARTGAEILNPHFGGFARQAKPLLDAYSSGMQAEDRNHIVHHALGLYLERRGAIHYHYSLTGRLRDLFDEFADLIERLSS</sequence>
<name>A0A1P8UXP3_9RHOB</name>
<dbReference type="EMBL" id="CP015093">
    <property type="protein sequence ID" value="APZ54126.1"/>
    <property type="molecule type" value="Genomic_DNA"/>
</dbReference>
<feature type="region of interest" description="Disordered" evidence="1">
    <location>
        <begin position="203"/>
        <end position="235"/>
    </location>
</feature>
<organism evidence="3 4">
    <name type="scientific">Salipiger abyssi</name>
    <dbReference type="NCBI Taxonomy" id="1250539"/>
    <lineage>
        <taxon>Bacteria</taxon>
        <taxon>Pseudomonadati</taxon>
        <taxon>Pseudomonadota</taxon>
        <taxon>Alphaproteobacteria</taxon>
        <taxon>Rhodobacterales</taxon>
        <taxon>Roseobacteraceae</taxon>
        <taxon>Salipiger</taxon>
    </lineage>
</organism>
<evidence type="ECO:0000259" key="2">
    <source>
        <dbReference type="Pfam" id="PF04233"/>
    </source>
</evidence>